<sequence length="51" mass="5691">MNLDEKSDKVVSLDSIYSLFYLSGAENSPNTKISCMSTIRLQVNSNDMMIS</sequence>
<gene>
    <name evidence="1" type="ORF">KIN20_000759</name>
</gene>
<name>A0AAD5MBU1_PARTN</name>
<dbReference type="EMBL" id="JAHQIW010000108">
    <property type="protein sequence ID" value="KAJ1346071.1"/>
    <property type="molecule type" value="Genomic_DNA"/>
</dbReference>
<dbReference type="AlphaFoldDB" id="A0AAD5MBU1"/>
<proteinExistence type="predicted"/>
<keyword evidence="2" id="KW-1185">Reference proteome</keyword>
<protein>
    <submittedName>
        <fullName evidence="1">Uncharacterized protein</fullName>
    </submittedName>
</protein>
<dbReference type="Proteomes" id="UP001196413">
    <property type="component" value="Unassembled WGS sequence"/>
</dbReference>
<organism evidence="1 2">
    <name type="scientific">Parelaphostrongylus tenuis</name>
    <name type="common">Meningeal worm</name>
    <dbReference type="NCBI Taxonomy" id="148309"/>
    <lineage>
        <taxon>Eukaryota</taxon>
        <taxon>Metazoa</taxon>
        <taxon>Ecdysozoa</taxon>
        <taxon>Nematoda</taxon>
        <taxon>Chromadorea</taxon>
        <taxon>Rhabditida</taxon>
        <taxon>Rhabditina</taxon>
        <taxon>Rhabditomorpha</taxon>
        <taxon>Strongyloidea</taxon>
        <taxon>Metastrongylidae</taxon>
        <taxon>Parelaphostrongylus</taxon>
    </lineage>
</organism>
<evidence type="ECO:0000313" key="2">
    <source>
        <dbReference type="Proteomes" id="UP001196413"/>
    </source>
</evidence>
<evidence type="ECO:0000313" key="1">
    <source>
        <dbReference type="EMBL" id="KAJ1346071.1"/>
    </source>
</evidence>
<accession>A0AAD5MBU1</accession>
<comment type="caution">
    <text evidence="1">The sequence shown here is derived from an EMBL/GenBank/DDBJ whole genome shotgun (WGS) entry which is preliminary data.</text>
</comment>
<reference evidence="1" key="1">
    <citation type="submission" date="2021-06" db="EMBL/GenBank/DDBJ databases">
        <title>Parelaphostrongylus tenuis whole genome reference sequence.</title>
        <authorList>
            <person name="Garwood T.J."/>
            <person name="Larsen P.A."/>
            <person name="Fountain-Jones N.M."/>
            <person name="Garbe J.R."/>
            <person name="Macchietto M.G."/>
            <person name="Kania S.A."/>
            <person name="Gerhold R.W."/>
            <person name="Richards J.E."/>
            <person name="Wolf T.M."/>
        </authorList>
    </citation>
    <scope>NUCLEOTIDE SEQUENCE</scope>
    <source>
        <strain evidence="1">MNPRO001-30</strain>
        <tissue evidence="1">Meninges</tissue>
    </source>
</reference>